<protein>
    <recommendedName>
        <fullName evidence="4">Meiosis-specific coiled-coil domain-containing protein MEIOC</fullName>
    </recommendedName>
</protein>
<dbReference type="GO" id="GO:0048255">
    <property type="term" value="P:mRNA stabilization"/>
    <property type="evidence" value="ECO:0007669"/>
    <property type="project" value="TreeGrafter"/>
</dbReference>
<dbReference type="GO" id="GO:0007141">
    <property type="term" value="P:male meiosis I"/>
    <property type="evidence" value="ECO:0007669"/>
    <property type="project" value="TreeGrafter"/>
</dbReference>
<comment type="caution">
    <text evidence="2">The sequence shown here is derived from an EMBL/GenBank/DDBJ whole genome shotgun (WGS) entry which is preliminary data.</text>
</comment>
<accession>A0AAN8JTJ6</accession>
<dbReference type="GO" id="GO:0005634">
    <property type="term" value="C:nucleus"/>
    <property type="evidence" value="ECO:0007669"/>
    <property type="project" value="TreeGrafter"/>
</dbReference>
<evidence type="ECO:0000256" key="1">
    <source>
        <dbReference type="SAM" id="MobiDB-lite"/>
    </source>
</evidence>
<dbReference type="Proteomes" id="UP001347796">
    <property type="component" value="Unassembled WGS sequence"/>
</dbReference>
<evidence type="ECO:0008006" key="4">
    <source>
        <dbReference type="Google" id="ProtNLM"/>
    </source>
</evidence>
<evidence type="ECO:0000313" key="2">
    <source>
        <dbReference type="EMBL" id="KAK6182917.1"/>
    </source>
</evidence>
<gene>
    <name evidence="2" type="ORF">SNE40_010492</name>
</gene>
<dbReference type="AlphaFoldDB" id="A0AAN8JTJ6"/>
<dbReference type="InterPro" id="IPR027963">
    <property type="entry name" value="MEIOC"/>
</dbReference>
<feature type="region of interest" description="Disordered" evidence="1">
    <location>
        <begin position="473"/>
        <end position="514"/>
    </location>
</feature>
<dbReference type="GO" id="GO:0007144">
    <property type="term" value="P:female meiosis I"/>
    <property type="evidence" value="ECO:0007669"/>
    <property type="project" value="TreeGrafter"/>
</dbReference>
<dbReference type="PANTHER" id="PTHR33861:SF5">
    <property type="entry name" value="GAMMA-TUBULIN COMPLEX COMPONENT"/>
    <property type="match status" value="1"/>
</dbReference>
<evidence type="ECO:0000313" key="3">
    <source>
        <dbReference type="Proteomes" id="UP001347796"/>
    </source>
</evidence>
<dbReference type="GO" id="GO:0005737">
    <property type="term" value="C:cytoplasm"/>
    <property type="evidence" value="ECO:0007669"/>
    <property type="project" value="TreeGrafter"/>
</dbReference>
<keyword evidence="3" id="KW-1185">Reference proteome</keyword>
<dbReference type="Pfam" id="PF15189">
    <property type="entry name" value="MEIOC"/>
    <property type="match status" value="1"/>
</dbReference>
<sequence>MALSVHPESSYENSLVELMKSVGGNRLDEQAIKYNPGATPGWVKPCQGINLMSYHDGGGDHCLTDFSRLPSYKNCQGDQQLMGVNTLNSHTGQQQTTRSHQSQEKHSYFDWSQPALSLYSYSQTDGINRKTTSLEEDSLKTNPYVLNPDEMPPAFSSYKDQFSSSDKFGLSNSCSSDKFGLTSSCSSDKFAAFNDLVNKIVDDESSLLSFSSFFDREEESPSQATSDVFSLDESPTINCGSVWSTGSEGTPSGKSDKNSVSYGSYEHQSSQLSQLWDENLTDSPFASYLSSSNSQNPSQSDVNFFHSSVSRDQAPLARDDFSSQGFSAEQNASNIHDRLNFNSSSNHFNTYSDVKCSQSVKCDVSRPGNSHFIPQTGRVPPFFQENHYSSTIKKQNLQDLYSAQTDSVVQSHSHINFPRNLNMNNQSFPNGIIKPSHSVSGTLNNANSQTSVHEAKAQMYSNVQNRGDFMHPIHVNTQSPNVHMSNNSWSNPSTPSSGGDGSINGLDKSNLVHGTNQMDQNFSGLHMGSPNPHINRFLRKEQTPLDTSTPQHMRERIAAHLRAQGYYKRNRTSNYTSSPHCDRWSADTAGLDSSNSSSNTDVIPPELIPFYFDDRRNERRRIDPRHVLPLHPYFQVAPHLQHPPPHPLFNPNPGALTVDGLDYVQLDAYGRVAPAYMGELLYDPPPHLFNLPYFYQGFRQFRRSGPSNELHIKLEECYEQFKAVEKERKKTEAELARQNPGKKVSSANNIVIPRLPSNPSRVDRLIVDSFREHARIITLVDKMQRLRSITIHPNVQSCLEKWLEGIRKVQARRKEEIVNAANRHRAGVPRQQEDKDVLALATSICELTAHIKRARTATWCALQMADKRNPLLRQNGIDLENPVNMKSFTIDPVELIGTEVSSKPAAEKANS</sequence>
<feature type="region of interest" description="Disordered" evidence="1">
    <location>
        <begin position="240"/>
        <end position="263"/>
    </location>
</feature>
<reference evidence="2 3" key="1">
    <citation type="submission" date="2024-01" db="EMBL/GenBank/DDBJ databases">
        <title>The genome of the rayed Mediterranean limpet Patella caerulea (Linnaeus, 1758).</title>
        <authorList>
            <person name="Anh-Thu Weber A."/>
            <person name="Halstead-Nussloch G."/>
        </authorList>
    </citation>
    <scope>NUCLEOTIDE SEQUENCE [LARGE SCALE GENOMIC DNA]</scope>
    <source>
        <strain evidence="2">AATW-2023a</strain>
        <tissue evidence="2">Whole specimen</tissue>
    </source>
</reference>
<organism evidence="2 3">
    <name type="scientific">Patella caerulea</name>
    <name type="common">Rayed Mediterranean limpet</name>
    <dbReference type="NCBI Taxonomy" id="87958"/>
    <lineage>
        <taxon>Eukaryota</taxon>
        <taxon>Metazoa</taxon>
        <taxon>Spiralia</taxon>
        <taxon>Lophotrochozoa</taxon>
        <taxon>Mollusca</taxon>
        <taxon>Gastropoda</taxon>
        <taxon>Patellogastropoda</taxon>
        <taxon>Patelloidea</taxon>
        <taxon>Patellidae</taxon>
        <taxon>Patella</taxon>
    </lineage>
</organism>
<feature type="compositionally biased region" description="Low complexity" evidence="1">
    <location>
        <begin position="485"/>
        <end position="497"/>
    </location>
</feature>
<dbReference type="EMBL" id="JAZGQO010000007">
    <property type="protein sequence ID" value="KAK6182917.1"/>
    <property type="molecule type" value="Genomic_DNA"/>
</dbReference>
<proteinExistence type="predicted"/>
<dbReference type="PANTHER" id="PTHR33861">
    <property type="entry name" value="PROTEIN CBG18333"/>
    <property type="match status" value="1"/>
</dbReference>
<feature type="compositionally biased region" description="Polar residues" evidence="1">
    <location>
        <begin position="475"/>
        <end position="484"/>
    </location>
</feature>
<name>A0AAN8JTJ6_PATCE</name>